<feature type="compositionally biased region" description="Polar residues" evidence="1">
    <location>
        <begin position="408"/>
        <end position="432"/>
    </location>
</feature>
<feature type="compositionally biased region" description="Low complexity" evidence="1">
    <location>
        <begin position="1261"/>
        <end position="1273"/>
    </location>
</feature>
<dbReference type="SMART" id="SM00456">
    <property type="entry name" value="WW"/>
    <property type="match status" value="1"/>
</dbReference>
<evidence type="ECO:0000256" key="1">
    <source>
        <dbReference type="SAM" id="MobiDB-lite"/>
    </source>
</evidence>
<name>A0A9P7KHC6_9AGAR</name>
<gene>
    <name evidence="3" type="ORF">H0H81_004808</name>
</gene>
<keyword evidence="4" id="KW-1185">Reference proteome</keyword>
<feature type="compositionally biased region" description="Basic and acidic residues" evidence="1">
    <location>
        <begin position="1289"/>
        <end position="1313"/>
    </location>
</feature>
<accession>A0A9P7KHC6</accession>
<feature type="compositionally biased region" description="Polar residues" evidence="1">
    <location>
        <begin position="584"/>
        <end position="608"/>
    </location>
</feature>
<feature type="compositionally biased region" description="Polar residues" evidence="1">
    <location>
        <begin position="808"/>
        <end position="824"/>
    </location>
</feature>
<feature type="compositionally biased region" description="Basic residues" evidence="1">
    <location>
        <begin position="1328"/>
        <end position="1348"/>
    </location>
</feature>
<feature type="compositionally biased region" description="Acidic residues" evidence="1">
    <location>
        <begin position="1"/>
        <end position="16"/>
    </location>
</feature>
<reference evidence="3" key="2">
    <citation type="submission" date="2021-10" db="EMBL/GenBank/DDBJ databases">
        <title>Phylogenomics reveals ancestral predisposition of the termite-cultivated fungus Termitomyces towards a domesticated lifestyle.</title>
        <authorList>
            <person name="Auxier B."/>
            <person name="Grum-Grzhimaylo A."/>
            <person name="Cardenas M.E."/>
            <person name="Lodge J.D."/>
            <person name="Laessoe T."/>
            <person name="Pedersen O."/>
            <person name="Smith M.E."/>
            <person name="Kuyper T.W."/>
            <person name="Franco-Molano E.A."/>
            <person name="Baroni T.J."/>
            <person name="Aanen D.K."/>
        </authorList>
    </citation>
    <scope>NUCLEOTIDE SEQUENCE</scope>
    <source>
        <strain evidence="3">D49</strain>
    </source>
</reference>
<feature type="compositionally biased region" description="Basic and acidic residues" evidence="1">
    <location>
        <begin position="488"/>
        <end position="505"/>
    </location>
</feature>
<feature type="compositionally biased region" description="Polar residues" evidence="1">
    <location>
        <begin position="885"/>
        <end position="898"/>
    </location>
</feature>
<feature type="compositionally biased region" description="Acidic residues" evidence="1">
    <location>
        <begin position="36"/>
        <end position="53"/>
    </location>
</feature>
<dbReference type="Proteomes" id="UP000717328">
    <property type="component" value="Unassembled WGS sequence"/>
</dbReference>
<feature type="region of interest" description="Disordered" evidence="1">
    <location>
        <begin position="168"/>
        <end position="904"/>
    </location>
</feature>
<dbReference type="SUPFAM" id="SSF51045">
    <property type="entry name" value="WW domain"/>
    <property type="match status" value="1"/>
</dbReference>
<dbReference type="Gene3D" id="2.20.70.10">
    <property type="match status" value="1"/>
</dbReference>
<feature type="compositionally biased region" description="Basic and acidic residues" evidence="1">
    <location>
        <begin position="1103"/>
        <end position="1122"/>
    </location>
</feature>
<feature type="compositionally biased region" description="Polar residues" evidence="1">
    <location>
        <begin position="204"/>
        <end position="223"/>
    </location>
</feature>
<dbReference type="OrthoDB" id="548295at2759"/>
<feature type="compositionally biased region" description="Low complexity" evidence="1">
    <location>
        <begin position="101"/>
        <end position="123"/>
    </location>
</feature>
<feature type="compositionally biased region" description="Polar residues" evidence="1">
    <location>
        <begin position="506"/>
        <end position="518"/>
    </location>
</feature>
<feature type="compositionally biased region" description="Basic and acidic residues" evidence="1">
    <location>
        <begin position="841"/>
        <end position="858"/>
    </location>
</feature>
<proteinExistence type="predicted"/>
<feature type="compositionally biased region" description="Polar residues" evidence="1">
    <location>
        <begin position="1185"/>
        <end position="1200"/>
    </location>
</feature>
<feature type="compositionally biased region" description="Basic and acidic residues" evidence="1">
    <location>
        <begin position="308"/>
        <end position="327"/>
    </location>
</feature>
<feature type="compositionally biased region" description="Basic and acidic residues" evidence="1">
    <location>
        <begin position="624"/>
        <end position="638"/>
    </location>
</feature>
<feature type="compositionally biased region" description="Basic and acidic residues" evidence="1">
    <location>
        <begin position="374"/>
        <end position="391"/>
    </location>
</feature>
<feature type="compositionally biased region" description="Acidic residues" evidence="1">
    <location>
        <begin position="1315"/>
        <end position="1324"/>
    </location>
</feature>
<feature type="domain" description="WW" evidence="2">
    <location>
        <begin position="181"/>
        <end position="216"/>
    </location>
</feature>
<evidence type="ECO:0000313" key="3">
    <source>
        <dbReference type="EMBL" id="KAG5652496.1"/>
    </source>
</evidence>
<dbReference type="InterPro" id="IPR001202">
    <property type="entry name" value="WW_dom"/>
</dbReference>
<feature type="compositionally biased region" description="Polar residues" evidence="1">
    <location>
        <begin position="1019"/>
        <end position="1031"/>
    </location>
</feature>
<dbReference type="EMBL" id="JABCKI010000122">
    <property type="protein sequence ID" value="KAG5652496.1"/>
    <property type="molecule type" value="Genomic_DNA"/>
</dbReference>
<feature type="region of interest" description="Disordered" evidence="1">
    <location>
        <begin position="1"/>
        <end position="140"/>
    </location>
</feature>
<evidence type="ECO:0000259" key="2">
    <source>
        <dbReference type="PROSITE" id="PS50020"/>
    </source>
</evidence>
<feature type="compositionally biased region" description="Basic and acidic residues" evidence="1">
    <location>
        <begin position="456"/>
        <end position="473"/>
    </location>
</feature>
<reference evidence="3" key="1">
    <citation type="submission" date="2021-02" db="EMBL/GenBank/DDBJ databases">
        <authorList>
            <person name="Nieuwenhuis M."/>
            <person name="Van De Peppel L.J.J."/>
        </authorList>
    </citation>
    <scope>NUCLEOTIDE SEQUENCE</scope>
    <source>
        <strain evidence="3">D49</strain>
    </source>
</reference>
<protein>
    <recommendedName>
        <fullName evidence="2">WW domain-containing protein</fullName>
    </recommendedName>
</protein>
<dbReference type="CDD" id="cd00201">
    <property type="entry name" value="WW"/>
    <property type="match status" value="1"/>
</dbReference>
<evidence type="ECO:0000313" key="4">
    <source>
        <dbReference type="Proteomes" id="UP000717328"/>
    </source>
</evidence>
<feature type="compositionally biased region" description="Basic and acidic residues" evidence="1">
    <location>
        <begin position="182"/>
        <end position="193"/>
    </location>
</feature>
<comment type="caution">
    <text evidence="3">The sequence shown here is derived from an EMBL/GenBank/DDBJ whole genome shotgun (WGS) entry which is preliminary data.</text>
</comment>
<organism evidence="3 4">
    <name type="scientific">Sphagnurus paluster</name>
    <dbReference type="NCBI Taxonomy" id="117069"/>
    <lineage>
        <taxon>Eukaryota</taxon>
        <taxon>Fungi</taxon>
        <taxon>Dikarya</taxon>
        <taxon>Basidiomycota</taxon>
        <taxon>Agaricomycotina</taxon>
        <taxon>Agaricomycetes</taxon>
        <taxon>Agaricomycetidae</taxon>
        <taxon>Agaricales</taxon>
        <taxon>Tricholomatineae</taxon>
        <taxon>Lyophyllaceae</taxon>
        <taxon>Sphagnurus</taxon>
    </lineage>
</organism>
<sequence length="1348" mass="149377">MDDEHEVLDWGNEEDDNKTQESATAPDLEPPRSVTDLEDMEDAVSLGEEEDDLGYYSYQKEGPSGTAAEKEKSTPPPADPTIDGDDQPPSSSRDIKREDSSVSQVISSSSGSPRRNSSSSRRSQATRITHALPPKPIAASVPFLHHSDPSIVEATAMSVSVTARAVVRSTGKPTTAAGDLDPLPRHWESREARSGQGGTYYYNVRTNQSTWTRPVSSYDSSPSHGHPSRSDSTPRLRSSKYSAGSPALSPTRSDHHPPQSQDSRHSRRAQVAHEPDLAETQPGVNDNSLSYEDRHYRPGVAESSIPTDQRKAERGRDDQHIDPRFNPHPDLAFTPPHSPLHRSRKPERSLSPPHIVNPRGRDSRASRAPRPSHSGRDAHTDADSIQRDRDVSQATFAPRENWAHASANFPSSEPLSNMYQGSRRMTQKQTEALSYERPPFESRPSMPPRNGNARSRNYDREQLRVNDSREENRTQNIPAPRTRSPPPHKRDNRPCEGEEIRDQHQTPHSLEMGQTQAALSGAVPPQPSVLPPSQRKRDRPTRFGQAPISPSMSRPVRLEQPVYPHRPVEDDDPFVPDDIRSPPGQDSQSNCNPAQNILTISSVSQQVIHNGPPAPAHYNGQRDIGPHHQTSSEHDKEQRHKRAPLPPQETEFNGMGRSNGRGPYPRDRPPRRGPPGPNELDGHPMPAGQRDYPRLNNFNLPAGPRQSYPQSRGENESQRSYPVSMPPGRNSDEGTGFEGDNRYSGGYPPPPGNDNNATETSIAATEPPRRRVTSTPMHAREIEVVAPPPWPSTEDPTPRGPRAGRSSKPISMNHQPSTPFSHTTGGTGRNVDRSPPYSAARMHDSREFENSADRRDGRPPVWNERGGYPPVRRDTRGGPRPGEFNRQSSAQGSGSNNVPIGVGAGHRKSMANVEVPFSQPGMRTMNQGLPPSGMVGGANSRPARNARNSTNRNNTTLRNAKCIRLKDLQTVNPVLSDEIEVLRQARESKSLSVNTSMPRDHGPFSTSPQQSRLEHPQESARTSARTWFPRSSSREAFKENTGAGGNGRHSPPPRSISVSPRWSSASDLAGPLSRYTEPRLTDRPGSSRGPPTPLESRPPVALDRPRSSTEERTPQLVDRHISDAAASGGSLEGRLGDRYDEGYAPTGRQQHALPPNPTLRRDHQQSHPPDNRMFPNRRPMRADYGNTSAWSDNGPHQSKNIHSRGYEEQFPPGGRSSRTHPHYRPNYPRDESMDLDNDSRHVHSQGAEPSYSRPRPEMSRRGGSLLDRLSLDQSGDDVRGGQSPPHSQSLRDRVQVPSKRDRDDMMADDRYVPEDSFDGDDGDDPALKKMRRKQMNSNKPRKVKRGAP</sequence>
<dbReference type="PROSITE" id="PS50020">
    <property type="entry name" value="WW_DOMAIN_2"/>
    <property type="match status" value="1"/>
</dbReference>
<feature type="compositionally biased region" description="Low complexity" evidence="1">
    <location>
        <begin position="1055"/>
        <end position="1066"/>
    </location>
</feature>
<feature type="region of interest" description="Disordered" evidence="1">
    <location>
        <begin position="987"/>
        <end position="1348"/>
    </location>
</feature>
<dbReference type="InterPro" id="IPR036020">
    <property type="entry name" value="WW_dom_sf"/>
</dbReference>
<feature type="compositionally biased region" description="Basic and acidic residues" evidence="1">
    <location>
        <begin position="1227"/>
        <end position="1241"/>
    </location>
</feature>